<dbReference type="PANTHER" id="PTHR35506">
    <property type="entry name" value="OS02G0135600 PROTEIN"/>
    <property type="match status" value="1"/>
</dbReference>
<sequence length="312" mass="35040">MAVFTSSRLLVEEPSSREQGSDEEKGTEKNGRQAKQSSALDDLPPLETEDERILRELAQLWDAREAYCDADGKKALESENQMTVPTMSERFMGMKAAVVTNNSAVRSFGEKLGFIAVDFNEHMIPELPMNVAASKLLKLLGFEDGRTMETSQFDLVFVQIGSYQKPNGQKDDMAADDAEYMNGLVGKILQTAQSGSEVRSRLHLSLVMSYGDVSEDDTNLSLLFTHGEKKSDLSVLSPRQSYTMKTGKLRTNIRQHCPMLVAQWQEAVTRRDTVEMLSFDDLRKRCGNLVIPADRFLYEIAFKLWKAPKYGA</sequence>
<feature type="region of interest" description="Disordered" evidence="1">
    <location>
        <begin position="1"/>
        <end position="48"/>
    </location>
</feature>
<name>A0AAD3P664_NEPGR</name>
<gene>
    <name evidence="2" type="ORF">Nepgr_000947</name>
</gene>
<reference evidence="2" key="1">
    <citation type="submission" date="2023-05" db="EMBL/GenBank/DDBJ databases">
        <title>Nepenthes gracilis genome sequencing.</title>
        <authorList>
            <person name="Fukushima K."/>
        </authorList>
    </citation>
    <scope>NUCLEOTIDE SEQUENCE</scope>
    <source>
        <strain evidence="2">SING2019-196</strain>
    </source>
</reference>
<protein>
    <submittedName>
        <fullName evidence="2">Uncharacterized protein</fullName>
    </submittedName>
</protein>
<feature type="compositionally biased region" description="Basic and acidic residues" evidence="1">
    <location>
        <begin position="10"/>
        <end position="31"/>
    </location>
</feature>
<evidence type="ECO:0000313" key="3">
    <source>
        <dbReference type="Proteomes" id="UP001279734"/>
    </source>
</evidence>
<dbReference type="Proteomes" id="UP001279734">
    <property type="component" value="Unassembled WGS sequence"/>
</dbReference>
<evidence type="ECO:0000313" key="2">
    <source>
        <dbReference type="EMBL" id="GMG99107.1"/>
    </source>
</evidence>
<proteinExistence type="predicted"/>
<dbReference type="PANTHER" id="PTHR35506:SF1">
    <property type="entry name" value="OS02G0135600 PROTEIN"/>
    <property type="match status" value="1"/>
</dbReference>
<dbReference type="AlphaFoldDB" id="A0AAD3P664"/>
<organism evidence="2 3">
    <name type="scientific">Nepenthes gracilis</name>
    <name type="common">Slender pitcher plant</name>
    <dbReference type="NCBI Taxonomy" id="150966"/>
    <lineage>
        <taxon>Eukaryota</taxon>
        <taxon>Viridiplantae</taxon>
        <taxon>Streptophyta</taxon>
        <taxon>Embryophyta</taxon>
        <taxon>Tracheophyta</taxon>
        <taxon>Spermatophyta</taxon>
        <taxon>Magnoliopsida</taxon>
        <taxon>eudicotyledons</taxon>
        <taxon>Gunneridae</taxon>
        <taxon>Pentapetalae</taxon>
        <taxon>Caryophyllales</taxon>
        <taxon>Nepenthaceae</taxon>
        <taxon>Nepenthes</taxon>
    </lineage>
</organism>
<dbReference type="EMBL" id="BSYO01000001">
    <property type="protein sequence ID" value="GMG99107.1"/>
    <property type="molecule type" value="Genomic_DNA"/>
</dbReference>
<keyword evidence="3" id="KW-1185">Reference proteome</keyword>
<comment type="caution">
    <text evidence="2">The sequence shown here is derived from an EMBL/GenBank/DDBJ whole genome shotgun (WGS) entry which is preliminary data.</text>
</comment>
<accession>A0AAD3P664</accession>
<evidence type="ECO:0000256" key="1">
    <source>
        <dbReference type="SAM" id="MobiDB-lite"/>
    </source>
</evidence>